<keyword evidence="19" id="KW-1185">Reference proteome</keyword>
<keyword evidence="6" id="KW-0964">Secreted</keyword>
<dbReference type="GO" id="GO:0032049">
    <property type="term" value="P:cardiolipin biosynthetic process"/>
    <property type="evidence" value="ECO:0007669"/>
    <property type="project" value="UniProtKB-UniRule"/>
</dbReference>
<keyword evidence="8 16" id="KW-0812">Transmembrane</keyword>
<dbReference type="EMBL" id="JAEHHL010000001">
    <property type="protein sequence ID" value="MBK0398307.1"/>
    <property type="molecule type" value="Genomic_DNA"/>
</dbReference>
<feature type="domain" description="PLD phosphodiesterase" evidence="17">
    <location>
        <begin position="212"/>
        <end position="239"/>
    </location>
</feature>
<dbReference type="InterPro" id="IPR001736">
    <property type="entry name" value="PLipase_D/transphosphatidylase"/>
</dbReference>
<dbReference type="GO" id="GO:0008808">
    <property type="term" value="F:cardiolipin synthase activity"/>
    <property type="evidence" value="ECO:0007669"/>
    <property type="project" value="UniProtKB-UniRule"/>
</dbReference>
<evidence type="ECO:0000256" key="8">
    <source>
        <dbReference type="ARBA" id="ARBA00022692"/>
    </source>
</evidence>
<dbReference type="PANTHER" id="PTHR21248:SF22">
    <property type="entry name" value="PHOSPHOLIPASE D"/>
    <property type="match status" value="1"/>
</dbReference>
<dbReference type="Proteomes" id="UP000655420">
    <property type="component" value="Unassembled WGS sequence"/>
</dbReference>
<organism evidence="18 19">
    <name type="scientific">Thermohalobaculum xanthum</name>
    <dbReference type="NCBI Taxonomy" id="2753746"/>
    <lineage>
        <taxon>Bacteria</taxon>
        <taxon>Pseudomonadati</taxon>
        <taxon>Pseudomonadota</taxon>
        <taxon>Alphaproteobacteria</taxon>
        <taxon>Rhodobacterales</taxon>
        <taxon>Paracoccaceae</taxon>
        <taxon>Thermohalobaculum</taxon>
    </lineage>
</organism>
<reference evidence="18" key="1">
    <citation type="submission" date="2020-12" db="EMBL/GenBank/DDBJ databases">
        <title>Bacterial taxonomy.</title>
        <authorList>
            <person name="Pan X."/>
        </authorList>
    </citation>
    <scope>NUCLEOTIDE SEQUENCE</scope>
    <source>
        <strain evidence="18">M0105</strain>
    </source>
</reference>
<evidence type="ECO:0000256" key="2">
    <source>
        <dbReference type="ARBA" id="ARBA00004613"/>
    </source>
</evidence>
<evidence type="ECO:0000256" key="6">
    <source>
        <dbReference type="ARBA" id="ARBA00022525"/>
    </source>
</evidence>
<evidence type="ECO:0000256" key="16">
    <source>
        <dbReference type="SAM" id="Phobius"/>
    </source>
</evidence>
<dbReference type="Pfam" id="PF13091">
    <property type="entry name" value="PLDc_2"/>
    <property type="match status" value="2"/>
</dbReference>
<evidence type="ECO:0000313" key="18">
    <source>
        <dbReference type="EMBL" id="MBK0398307.1"/>
    </source>
</evidence>
<evidence type="ECO:0000256" key="10">
    <source>
        <dbReference type="ARBA" id="ARBA00022989"/>
    </source>
</evidence>
<feature type="transmembrane region" description="Helical" evidence="16">
    <location>
        <begin position="34"/>
        <end position="55"/>
    </location>
</feature>
<dbReference type="SUPFAM" id="SSF56024">
    <property type="entry name" value="Phospholipase D/nuclease"/>
    <property type="match status" value="2"/>
</dbReference>
<keyword evidence="7" id="KW-0808">Transferase</keyword>
<keyword evidence="14" id="KW-1208">Phospholipid metabolism</keyword>
<keyword evidence="11" id="KW-0443">Lipid metabolism</keyword>
<dbReference type="InterPro" id="IPR022924">
    <property type="entry name" value="Cardiolipin_synthase"/>
</dbReference>
<dbReference type="InterPro" id="IPR025202">
    <property type="entry name" value="PLD-like_dom"/>
</dbReference>
<keyword evidence="9" id="KW-0677">Repeat</keyword>
<dbReference type="EC" id="2.7.8.-" evidence="15"/>
<evidence type="ECO:0000256" key="11">
    <source>
        <dbReference type="ARBA" id="ARBA00023098"/>
    </source>
</evidence>
<dbReference type="NCBIfam" id="TIGR04265">
    <property type="entry name" value="bac_cardiolipin"/>
    <property type="match status" value="1"/>
</dbReference>
<evidence type="ECO:0000256" key="9">
    <source>
        <dbReference type="ARBA" id="ARBA00022737"/>
    </source>
</evidence>
<evidence type="ECO:0000259" key="17">
    <source>
        <dbReference type="PROSITE" id="PS50035"/>
    </source>
</evidence>
<dbReference type="PROSITE" id="PS50035">
    <property type="entry name" value="PLD"/>
    <property type="match status" value="2"/>
</dbReference>
<dbReference type="CDD" id="cd09155">
    <property type="entry name" value="PLDc_PaCLS_like_1"/>
    <property type="match status" value="1"/>
</dbReference>
<dbReference type="InterPro" id="IPR027379">
    <property type="entry name" value="CLS_N"/>
</dbReference>
<evidence type="ECO:0000313" key="19">
    <source>
        <dbReference type="Proteomes" id="UP000655420"/>
    </source>
</evidence>
<dbReference type="RefSeq" id="WP_200607856.1">
    <property type="nucleotide sequence ID" value="NZ_JAEHHL010000001.1"/>
</dbReference>
<evidence type="ECO:0000256" key="5">
    <source>
        <dbReference type="ARBA" id="ARBA00022516"/>
    </source>
</evidence>
<comment type="subcellular location">
    <subcellularLocation>
        <location evidence="3">Cell membrane</location>
        <topology evidence="3">Multi-pass membrane protein</topology>
    </subcellularLocation>
    <subcellularLocation>
        <location evidence="2">Secreted</location>
    </subcellularLocation>
</comment>
<keyword evidence="5" id="KW-0444">Lipid biosynthesis</keyword>
<comment type="caution">
    <text evidence="18">The sequence shown here is derived from an EMBL/GenBank/DDBJ whole genome shotgun (WGS) entry which is preliminary data.</text>
</comment>
<dbReference type="FunFam" id="3.30.870.10:FF:000014">
    <property type="entry name" value="Cardiolipin synthase"/>
    <property type="match status" value="1"/>
</dbReference>
<evidence type="ECO:0000256" key="3">
    <source>
        <dbReference type="ARBA" id="ARBA00004651"/>
    </source>
</evidence>
<dbReference type="SMART" id="SM00155">
    <property type="entry name" value="PLDc"/>
    <property type="match status" value="2"/>
</dbReference>
<accession>A0A8J7SDA1</accession>
<dbReference type="GO" id="GO:0005576">
    <property type="term" value="C:extracellular region"/>
    <property type="evidence" value="ECO:0007669"/>
    <property type="project" value="UniProtKB-SubCell"/>
</dbReference>
<evidence type="ECO:0000256" key="15">
    <source>
        <dbReference type="NCBIfam" id="TIGR04265"/>
    </source>
</evidence>
<evidence type="ECO:0000256" key="4">
    <source>
        <dbReference type="ARBA" id="ARBA00022475"/>
    </source>
</evidence>
<comment type="function">
    <text evidence="1">Could be a virulence factor.</text>
</comment>
<name>A0A8J7SDA1_9RHOB</name>
<evidence type="ECO:0000256" key="1">
    <source>
        <dbReference type="ARBA" id="ARBA00003145"/>
    </source>
</evidence>
<dbReference type="Pfam" id="PF13396">
    <property type="entry name" value="PLDc_N"/>
    <property type="match status" value="1"/>
</dbReference>
<keyword evidence="10 16" id="KW-1133">Transmembrane helix</keyword>
<proteinExistence type="predicted"/>
<evidence type="ECO:0000256" key="14">
    <source>
        <dbReference type="ARBA" id="ARBA00023264"/>
    </source>
</evidence>
<evidence type="ECO:0000256" key="12">
    <source>
        <dbReference type="ARBA" id="ARBA00023136"/>
    </source>
</evidence>
<keyword evidence="13" id="KW-0594">Phospholipid biosynthesis</keyword>
<evidence type="ECO:0000256" key="7">
    <source>
        <dbReference type="ARBA" id="ARBA00022679"/>
    </source>
</evidence>
<dbReference type="PANTHER" id="PTHR21248">
    <property type="entry name" value="CARDIOLIPIN SYNTHASE"/>
    <property type="match status" value="1"/>
</dbReference>
<protein>
    <recommendedName>
        <fullName evidence="15">Cardiolipin synthase</fullName>
        <ecNumber evidence="15">2.7.8.-</ecNumber>
    </recommendedName>
</protein>
<dbReference type="AlphaFoldDB" id="A0A8J7SDA1"/>
<keyword evidence="12 16" id="KW-0472">Membrane</keyword>
<gene>
    <name evidence="18" type="primary">cls</name>
    <name evidence="18" type="ORF">H0I76_03815</name>
</gene>
<dbReference type="Gene3D" id="3.30.870.10">
    <property type="entry name" value="Endonuclease Chain A"/>
    <property type="match status" value="2"/>
</dbReference>
<keyword evidence="4" id="KW-1003">Cell membrane</keyword>
<dbReference type="GO" id="GO:0005886">
    <property type="term" value="C:plasma membrane"/>
    <property type="evidence" value="ECO:0007669"/>
    <property type="project" value="UniProtKB-SubCell"/>
</dbReference>
<sequence>MEHLIITVAVIAVQAATIAAAIRATRTARTPQGAVGWVVFLFSAPFIALPVYLFLGHSRFPGYVTARRSSHRVIRAIKDFGREHRARVSDDADAGGGGVKAFENLAEMTVVSGNATRLLVDGDATFGAILEAIGNARSYVLIQFYILRDDAIGQDLKNALVERARAGCRVRVLYDSIGSHGLGEDYIRELREAGAHIENFHSIHQPHSRLQINFRNHRKIVVIDGEVGFVGGLNVGDEYMGRDRRFGRWRDTHLRLAGPVVAQLQLIFAEDWHWATEERLELNWNPARQTDDRDALILATGPADVLETGSLYFCNVINAATERVWIASPYFVPDTDILRTMQLAALRGVDVRILVADKRDHLFVWLAAFAYFDEVRDAGVRIWRYADGFMHQKVVVVDDRFASVGTVNLDNRSCRLNFEATAIVFDREFVGEVVGMLEADFAQSHLYETRLNDQPSLLKKYGAPLARLTAPLL</sequence>
<feature type="domain" description="PLD phosphodiesterase" evidence="17">
    <location>
        <begin position="386"/>
        <end position="413"/>
    </location>
</feature>
<evidence type="ECO:0000256" key="13">
    <source>
        <dbReference type="ARBA" id="ARBA00023209"/>
    </source>
</evidence>